<accession>A0A1Y3DKF5</accession>
<dbReference type="InterPro" id="IPR006554">
    <property type="entry name" value="Helicase-like_DEXD_c2"/>
</dbReference>
<evidence type="ECO:0000259" key="12">
    <source>
        <dbReference type="PROSITE" id="PS51193"/>
    </source>
</evidence>
<dbReference type="EMBL" id="NETL01000025">
    <property type="protein sequence ID" value="OTN65383.1"/>
    <property type="molecule type" value="Genomic_DNA"/>
</dbReference>
<dbReference type="OMA" id="QTHQFRD"/>
<keyword evidence="10" id="KW-0413">Isomerase</keyword>
<dbReference type="InterPro" id="IPR045028">
    <property type="entry name" value="DinG/Rad3-like"/>
</dbReference>
<dbReference type="OrthoDB" id="19182at2759"/>
<dbReference type="InterPro" id="IPR006555">
    <property type="entry name" value="ATP-dep_Helicase_C"/>
</dbReference>
<dbReference type="GO" id="GO:0034085">
    <property type="term" value="P:establishment of sister chromatid cohesion"/>
    <property type="evidence" value="ECO:0007669"/>
    <property type="project" value="TreeGrafter"/>
</dbReference>
<dbReference type="GO" id="GO:0006139">
    <property type="term" value="P:nucleobase-containing compound metabolic process"/>
    <property type="evidence" value="ECO:0007669"/>
    <property type="project" value="InterPro"/>
</dbReference>
<evidence type="ECO:0000256" key="6">
    <source>
        <dbReference type="ARBA" id="ARBA00022806"/>
    </source>
</evidence>
<dbReference type="PANTHER" id="PTHR11472">
    <property type="entry name" value="DNA REPAIR DEAD HELICASE RAD3/XP-D SUBFAMILY MEMBER"/>
    <property type="match status" value="1"/>
</dbReference>
<feature type="compositionally biased region" description="Basic and acidic residues" evidence="11">
    <location>
        <begin position="331"/>
        <end position="340"/>
    </location>
</feature>
<evidence type="ECO:0000256" key="10">
    <source>
        <dbReference type="ARBA" id="ARBA00023235"/>
    </source>
</evidence>
<keyword evidence="6 13" id="KW-0347">Helicase</keyword>
<evidence type="ECO:0000256" key="9">
    <source>
        <dbReference type="ARBA" id="ARBA00023014"/>
    </source>
</evidence>
<dbReference type="VEuPathDB" id="PlasmoDB:PKA1H_120008700"/>
<dbReference type="SMART" id="SM00488">
    <property type="entry name" value="DEXDc2"/>
    <property type="match status" value="1"/>
</dbReference>
<evidence type="ECO:0000256" key="11">
    <source>
        <dbReference type="SAM" id="MobiDB-lite"/>
    </source>
</evidence>
<evidence type="ECO:0000313" key="14">
    <source>
        <dbReference type="Proteomes" id="UP000195012"/>
    </source>
</evidence>
<evidence type="ECO:0000256" key="3">
    <source>
        <dbReference type="ARBA" id="ARBA00022723"/>
    </source>
</evidence>
<evidence type="ECO:0000256" key="5">
    <source>
        <dbReference type="ARBA" id="ARBA00022801"/>
    </source>
</evidence>
<keyword evidence="5" id="KW-0378">Hydrolase</keyword>
<dbReference type="GO" id="GO:0005634">
    <property type="term" value="C:nucleus"/>
    <property type="evidence" value="ECO:0007669"/>
    <property type="project" value="TreeGrafter"/>
</dbReference>
<dbReference type="VEuPathDB" id="PlasmoDB:PKNOH_S110074800"/>
<comment type="cofactor">
    <cofactor evidence="1">
        <name>[4Fe-4S] cluster</name>
        <dbReference type="ChEBI" id="CHEBI:49883"/>
    </cofactor>
</comment>
<keyword evidence="7" id="KW-0067">ATP-binding</keyword>
<evidence type="ECO:0000256" key="2">
    <source>
        <dbReference type="ARBA" id="ARBA00008435"/>
    </source>
</evidence>
<keyword evidence="9" id="KW-0411">Iron-sulfur</keyword>
<evidence type="ECO:0000256" key="8">
    <source>
        <dbReference type="ARBA" id="ARBA00023004"/>
    </source>
</evidence>
<feature type="region of interest" description="Disordered" evidence="11">
    <location>
        <begin position="321"/>
        <end position="347"/>
    </location>
</feature>
<reference evidence="13 14" key="1">
    <citation type="submission" date="2017-05" db="EMBL/GenBank/DDBJ databases">
        <title>PacBio assembly of a Plasmodium knowlesi genome sequence with Hi-C correction and manual annotation of the SICAvar gene family.</title>
        <authorList>
            <person name="Lapp S.A."/>
            <person name="Geraldo J.A."/>
            <person name="Chien J.-T."/>
            <person name="Ay F."/>
            <person name="Pakala S.B."/>
            <person name="Batugedara G."/>
            <person name="Humphrey J.C."/>
            <person name="Debarry J.D."/>
            <person name="Le Roch K.G."/>
            <person name="Galinski M.R."/>
            <person name="Kissinger J.C."/>
        </authorList>
    </citation>
    <scope>NUCLEOTIDE SEQUENCE [LARGE SCALE GENOMIC DNA]</scope>
    <source>
        <strain evidence="14">Malayan Strain Pk1 (A+)</strain>
    </source>
</reference>
<feature type="region of interest" description="Disordered" evidence="11">
    <location>
        <begin position="582"/>
        <end position="639"/>
    </location>
</feature>
<name>A0A1Y3DKF5_PLAKN</name>
<dbReference type="VEuPathDB" id="PlasmoDB:PKNH_1204300"/>
<dbReference type="PROSITE" id="PS51193">
    <property type="entry name" value="HELICASE_ATP_BIND_2"/>
    <property type="match status" value="1"/>
</dbReference>
<keyword evidence="3" id="KW-0479">Metal-binding</keyword>
<feature type="compositionally biased region" description="Basic and acidic residues" evidence="11">
    <location>
        <begin position="629"/>
        <end position="639"/>
    </location>
</feature>
<evidence type="ECO:0000256" key="1">
    <source>
        <dbReference type="ARBA" id="ARBA00001966"/>
    </source>
</evidence>
<dbReference type="GO" id="GO:0003677">
    <property type="term" value="F:DNA binding"/>
    <property type="evidence" value="ECO:0007669"/>
    <property type="project" value="InterPro"/>
</dbReference>
<keyword evidence="4" id="KW-0547">Nucleotide-binding</keyword>
<keyword evidence="8" id="KW-0408">Iron</keyword>
<dbReference type="SUPFAM" id="SSF52540">
    <property type="entry name" value="P-loop containing nucleoside triphosphate hydrolases"/>
    <property type="match status" value="1"/>
</dbReference>
<protein>
    <submittedName>
        <fullName evidence="13">Putative DEAD box helicase</fullName>
    </submittedName>
</protein>
<dbReference type="Proteomes" id="UP000195012">
    <property type="component" value="Unassembled WGS sequence"/>
</dbReference>
<dbReference type="GO" id="GO:0051536">
    <property type="term" value="F:iron-sulfur cluster binding"/>
    <property type="evidence" value="ECO:0007669"/>
    <property type="project" value="UniProtKB-KW"/>
</dbReference>
<comment type="caution">
    <text evidence="13">The sequence shown here is derived from an EMBL/GenBank/DDBJ whole genome shotgun (WGS) entry which is preliminary data.</text>
</comment>
<dbReference type="Gene3D" id="3.40.50.300">
    <property type="entry name" value="P-loop containing nucleotide triphosphate hydrolases"/>
    <property type="match status" value="2"/>
</dbReference>
<feature type="domain" description="Helicase ATP-binding" evidence="12">
    <location>
        <begin position="7"/>
        <end position="479"/>
    </location>
</feature>
<evidence type="ECO:0000313" key="13">
    <source>
        <dbReference type="EMBL" id="OTN65383.1"/>
    </source>
</evidence>
<dbReference type="SMART" id="SM00491">
    <property type="entry name" value="HELICc2"/>
    <property type="match status" value="1"/>
</dbReference>
<dbReference type="InterPro" id="IPR010614">
    <property type="entry name" value="RAD3-like_helicase_DEAD"/>
</dbReference>
<dbReference type="GO" id="GO:0046872">
    <property type="term" value="F:metal ion binding"/>
    <property type="evidence" value="ECO:0007669"/>
    <property type="project" value="UniProtKB-KW"/>
</dbReference>
<dbReference type="GO" id="GO:0016818">
    <property type="term" value="F:hydrolase activity, acting on acid anhydrides, in phosphorus-containing anhydrides"/>
    <property type="evidence" value="ECO:0007669"/>
    <property type="project" value="InterPro"/>
</dbReference>
<dbReference type="InterPro" id="IPR027417">
    <property type="entry name" value="P-loop_NTPase"/>
</dbReference>
<sequence>METQFDEEIKQFFPFPPYKIQLNFMKTLYDVLKKSNLTFGEEVRSVYEIIQKNQNLQKMVVEEVETGLEIFNGQVCAGNTQVCEEDGESPEDHIISEMKTGSGKSLSLLTPLVYWLLKHKFDFFLLREDTHLRKEEPEWVKESVTENLLRKFSRSQKVQKKRKEEDLTILNRYFSISDDKITLKENLRVEKKQPQVEARKPEEDRFDTQGEVDNLSDCSVEGPSKKQIFICSRTQSQLNQYFSELKKIEDRVGKDLPINMIILGSRKHLCVNEPFLKKYKSVNELNDCCRNSDCRYKKIFKENMLQKRQRREKKKNKIFYDLSSSSGSTSDRSDCSDRSGRSTNARHSNSVVDNYSLVSKLMNCKNLKINQVKDICMSDKIEVCPYYLSRENVKNADIVLLPYVCILNEHVRRGLKISIKNNIVIFDEAQNIIDSINESNSATITYGDILFCKFILEEYEKKYQQVLNNSNMVSIKQVVIYCDLLLSSFKDVKENLVKVTNYILTSQLDALNLNHISNVLNNSTFCRRIKIFAESYLRKNFPQHFKSISGRVNTSAIYLLSDYTNKMIRSNRYDYVFLHRGGQTEEEEPSSRVGPKGGSNKRSALPPEGETHMDRNKRVKKGNGANVEQHTEDDKVKYQNENEDDAISTLVEDLIARKNPQMLHRIEIVSVSSCSNFVKITSECSNVILIGGTLQPIEEFLLLFMSQKGKKKSVKLFLSDYIFKESNVFCRIISTNLVTNEPIDNTFKSRGKKTHLLNLAIQIHLLTVHVHFGNIVFFSSYKYLREFFTFLQNEGQYVLTEMKKKKKIFFEEKNGDSDVLRDYMQSIQQIRDQGEDTCVKNGCVLFCVMNAKLSEGINFYDDFCRNVLIVGIPFFKHEKGGSSTSTADLTLDKNSLRLDYYRAFSADVARGEEDVAPSSLQLGHLISDMCKTYELKSAMKIVNQCIGRSLRHVDDYSSFFFLDYRFANKEFSDLLPSFIGAHLASTKSDSTLQDQQGCTFLEEKTKMKELFENFKRHYCRAFPDIPFAEHNETHWESFARDVFLLRKFHAGR</sequence>
<organism evidence="13 14">
    <name type="scientific">Plasmodium knowlesi</name>
    <dbReference type="NCBI Taxonomy" id="5850"/>
    <lineage>
        <taxon>Eukaryota</taxon>
        <taxon>Sar</taxon>
        <taxon>Alveolata</taxon>
        <taxon>Apicomplexa</taxon>
        <taxon>Aconoidasida</taxon>
        <taxon>Haemosporida</taxon>
        <taxon>Plasmodiidae</taxon>
        <taxon>Plasmodium</taxon>
        <taxon>Plasmodium (Plasmodium)</taxon>
    </lineage>
</organism>
<dbReference type="GO" id="GO:0005524">
    <property type="term" value="F:ATP binding"/>
    <property type="evidence" value="ECO:0007669"/>
    <property type="project" value="UniProtKB-KW"/>
</dbReference>
<gene>
    <name evidence="13" type="ORF">PKNOH_S110074800</name>
</gene>
<evidence type="ECO:0000256" key="4">
    <source>
        <dbReference type="ARBA" id="ARBA00022741"/>
    </source>
</evidence>
<proteinExistence type="inferred from homology"/>
<comment type="similarity">
    <text evidence="2">Belongs to the DEAD box helicase family. DEAH subfamily. DDX11/CHL1 sub-subfamily.</text>
</comment>
<evidence type="ECO:0000256" key="7">
    <source>
        <dbReference type="ARBA" id="ARBA00022840"/>
    </source>
</evidence>
<dbReference type="eggNOG" id="KOG1133">
    <property type="taxonomic scope" value="Eukaryota"/>
</dbReference>
<dbReference type="PANTHER" id="PTHR11472:SF41">
    <property type="entry name" value="ATP-DEPENDENT DNA HELICASE DDX11-RELATED"/>
    <property type="match status" value="1"/>
</dbReference>
<dbReference type="Pfam" id="PF13307">
    <property type="entry name" value="Helicase_C_2"/>
    <property type="match status" value="1"/>
</dbReference>
<dbReference type="Pfam" id="PF06733">
    <property type="entry name" value="DEAD_2"/>
    <property type="match status" value="1"/>
</dbReference>
<dbReference type="InterPro" id="IPR014013">
    <property type="entry name" value="Helic_SF1/SF2_ATP-bd_DinG/Rad3"/>
</dbReference>
<dbReference type="GO" id="GO:0003678">
    <property type="term" value="F:DNA helicase activity"/>
    <property type="evidence" value="ECO:0007669"/>
    <property type="project" value="InterPro"/>
</dbReference>
<dbReference type="AlphaFoldDB" id="A0A1Y3DKF5"/>